<keyword evidence="2" id="KW-1185">Reference proteome</keyword>
<evidence type="ECO:0000313" key="1">
    <source>
        <dbReference type="EMBL" id="CAE8599391.1"/>
    </source>
</evidence>
<name>A0A813EJ12_POLGL</name>
<sequence>MGKTIASGDQTAQCKTIASGDQKVQLALFLRQQGGHAKLSSVLAKAKSLQLTGVTSASLKKDFVVERNHVALRPFQQTIACLLRRSGSLPCAGFLKRPRWTGVVDKAFLQQHFAVKKGRLLLKEDRCWCWCCCCWCCFCCCWCCFCCCFCGCWCCFCCCFCGCLSMVLLGFCGC</sequence>
<reference evidence="1" key="1">
    <citation type="submission" date="2021-02" db="EMBL/GenBank/DDBJ databases">
        <authorList>
            <person name="Dougan E. K."/>
            <person name="Rhodes N."/>
            <person name="Thang M."/>
            <person name="Chan C."/>
        </authorList>
    </citation>
    <scope>NUCLEOTIDE SEQUENCE</scope>
</reference>
<gene>
    <name evidence="1" type="ORF">PGLA1383_LOCUS17739</name>
</gene>
<dbReference type="EMBL" id="CAJNNV010011067">
    <property type="protein sequence ID" value="CAE8599391.1"/>
    <property type="molecule type" value="Genomic_DNA"/>
</dbReference>
<comment type="caution">
    <text evidence="1">The sequence shown here is derived from an EMBL/GenBank/DDBJ whole genome shotgun (WGS) entry which is preliminary data.</text>
</comment>
<proteinExistence type="predicted"/>
<protein>
    <submittedName>
        <fullName evidence="1">Uncharacterized protein</fullName>
    </submittedName>
</protein>
<accession>A0A813EJ12</accession>
<dbReference type="Proteomes" id="UP000654075">
    <property type="component" value="Unassembled WGS sequence"/>
</dbReference>
<evidence type="ECO:0000313" key="2">
    <source>
        <dbReference type="Proteomes" id="UP000654075"/>
    </source>
</evidence>
<organism evidence="1 2">
    <name type="scientific">Polarella glacialis</name>
    <name type="common">Dinoflagellate</name>
    <dbReference type="NCBI Taxonomy" id="89957"/>
    <lineage>
        <taxon>Eukaryota</taxon>
        <taxon>Sar</taxon>
        <taxon>Alveolata</taxon>
        <taxon>Dinophyceae</taxon>
        <taxon>Suessiales</taxon>
        <taxon>Suessiaceae</taxon>
        <taxon>Polarella</taxon>
    </lineage>
</organism>
<dbReference type="AlphaFoldDB" id="A0A813EJ12"/>